<name>A0A2G5UFP6_9PELO</name>
<feature type="compositionally biased region" description="Polar residues" evidence="1">
    <location>
        <begin position="13"/>
        <end position="23"/>
    </location>
</feature>
<reference evidence="3" key="1">
    <citation type="submission" date="2017-10" db="EMBL/GenBank/DDBJ databases">
        <title>Rapid genome shrinkage in a self-fertile nematode reveals novel sperm competition proteins.</title>
        <authorList>
            <person name="Yin D."/>
            <person name="Schwarz E.M."/>
            <person name="Thomas C.G."/>
            <person name="Felde R.L."/>
            <person name="Korf I.F."/>
            <person name="Cutter A.D."/>
            <person name="Schartner C.M."/>
            <person name="Ralston E.J."/>
            <person name="Meyer B.J."/>
            <person name="Haag E.S."/>
        </authorList>
    </citation>
    <scope>NUCLEOTIDE SEQUENCE [LARGE SCALE GENOMIC DNA]</scope>
    <source>
        <strain evidence="3">JU1422</strain>
    </source>
</reference>
<evidence type="ECO:0000256" key="1">
    <source>
        <dbReference type="SAM" id="MobiDB-lite"/>
    </source>
</evidence>
<feature type="region of interest" description="Disordered" evidence="1">
    <location>
        <begin position="50"/>
        <end position="92"/>
    </location>
</feature>
<accession>A0A2G5UFP6</accession>
<proteinExistence type="predicted"/>
<evidence type="ECO:0000313" key="3">
    <source>
        <dbReference type="Proteomes" id="UP000230233"/>
    </source>
</evidence>
<feature type="compositionally biased region" description="Polar residues" evidence="1">
    <location>
        <begin position="78"/>
        <end position="92"/>
    </location>
</feature>
<comment type="caution">
    <text evidence="2">The sequence shown here is derived from an EMBL/GenBank/DDBJ whole genome shotgun (WGS) entry which is preliminary data.</text>
</comment>
<dbReference type="EMBL" id="PDUG01000003">
    <property type="protein sequence ID" value="PIC38375.1"/>
    <property type="molecule type" value="Genomic_DNA"/>
</dbReference>
<sequence length="101" mass="11459">MAEAHYPKPHNYTVDNPTKSLTEPGNFKQRLESKNKNTINDLYAVMDETSPEAAARRRSLQIASQTTTTKDFLEPRHNTNSTATSRSLSTTENVHWIVKVQ</sequence>
<feature type="region of interest" description="Disordered" evidence="1">
    <location>
        <begin position="1"/>
        <end position="34"/>
    </location>
</feature>
<protein>
    <submittedName>
        <fullName evidence="2">Uncharacterized protein</fullName>
    </submittedName>
</protein>
<gene>
    <name evidence="2" type="primary">Cnig_chr_III.g10409</name>
    <name evidence="2" type="ORF">B9Z55_010409</name>
</gene>
<evidence type="ECO:0000313" key="2">
    <source>
        <dbReference type="EMBL" id="PIC38375.1"/>
    </source>
</evidence>
<feature type="compositionally biased region" description="Polar residues" evidence="1">
    <location>
        <begin position="61"/>
        <end position="70"/>
    </location>
</feature>
<keyword evidence="3" id="KW-1185">Reference proteome</keyword>
<dbReference type="AlphaFoldDB" id="A0A2G5UFP6"/>
<dbReference type="Proteomes" id="UP000230233">
    <property type="component" value="Chromosome III"/>
</dbReference>
<organism evidence="2 3">
    <name type="scientific">Caenorhabditis nigoni</name>
    <dbReference type="NCBI Taxonomy" id="1611254"/>
    <lineage>
        <taxon>Eukaryota</taxon>
        <taxon>Metazoa</taxon>
        <taxon>Ecdysozoa</taxon>
        <taxon>Nematoda</taxon>
        <taxon>Chromadorea</taxon>
        <taxon>Rhabditida</taxon>
        <taxon>Rhabditina</taxon>
        <taxon>Rhabditomorpha</taxon>
        <taxon>Rhabditoidea</taxon>
        <taxon>Rhabditidae</taxon>
        <taxon>Peloderinae</taxon>
        <taxon>Caenorhabditis</taxon>
    </lineage>
</organism>